<comment type="caution">
    <text evidence="10">The sequence shown here is derived from an EMBL/GenBank/DDBJ whole genome shotgun (WGS) entry which is preliminary data.</text>
</comment>
<dbReference type="InterPro" id="IPR001305">
    <property type="entry name" value="HSP_DnaJ_Cys-rich_dom"/>
</dbReference>
<dbReference type="InterPro" id="IPR036410">
    <property type="entry name" value="HSP_DnaJ_Cys-rich_dom_sf"/>
</dbReference>
<dbReference type="PRINTS" id="PR00625">
    <property type="entry name" value="JDOMAIN"/>
</dbReference>
<evidence type="ECO:0000256" key="5">
    <source>
        <dbReference type="ARBA" id="ARBA00023186"/>
    </source>
</evidence>
<dbReference type="GO" id="GO:0051082">
    <property type="term" value="F:unfolded protein binding"/>
    <property type="evidence" value="ECO:0007669"/>
    <property type="project" value="InterPro"/>
</dbReference>
<dbReference type="SMART" id="SM00271">
    <property type="entry name" value="DnaJ"/>
    <property type="match status" value="1"/>
</dbReference>
<dbReference type="PANTHER" id="PTHR44145">
    <property type="entry name" value="DNAJ HOMOLOG SUBFAMILY A MEMBER 3, MITOCHONDRIAL"/>
    <property type="match status" value="1"/>
</dbReference>
<dbReference type="GO" id="GO:0008270">
    <property type="term" value="F:zinc ion binding"/>
    <property type="evidence" value="ECO:0007669"/>
    <property type="project" value="UniProtKB-KW"/>
</dbReference>
<dbReference type="InterPro" id="IPR051938">
    <property type="entry name" value="Apopto_cytoskel_mod"/>
</dbReference>
<dbReference type="AlphaFoldDB" id="A0AAD1UJC3"/>
<dbReference type="Gene3D" id="2.60.260.20">
    <property type="entry name" value="Urease metallochaperone UreE, N-terminal domain"/>
    <property type="match status" value="2"/>
</dbReference>
<dbReference type="PANTHER" id="PTHR44145:SF3">
    <property type="entry name" value="DNAJ HOMOLOG SUBFAMILY A MEMBER 3, MITOCHONDRIAL"/>
    <property type="match status" value="1"/>
</dbReference>
<dbReference type="GO" id="GO:0031072">
    <property type="term" value="F:heat shock protein binding"/>
    <property type="evidence" value="ECO:0007669"/>
    <property type="project" value="InterPro"/>
</dbReference>
<evidence type="ECO:0000256" key="4">
    <source>
        <dbReference type="ARBA" id="ARBA00022833"/>
    </source>
</evidence>
<sequence length="383" mass="44040">MFAISNVFLKNVSKSGAYRQKLASKKQIFARSQRFFSFNMGLEDCYKILNVSVDSDKQEIQKSYFKLAKRYHPDVNKTEEAQEIFGRIKTAYETLIEERKKEYSERIKNLKNAKEKFYKKRGYYETAKAEFDAKKAKREEEENNTISVTQKLTFEEAVFGCKKVITFDRKQRCRTCKGTKIARGGKYVKCNECHGEGMKTIILGEEEGLGDSYRFEFECDHCEGEGYTINKLCKPCKGTGHTSSKTQEEITIPPGVESNTVIKIKNLGHYIMMKGSGELWITLEVEDHPVFTRDGVDIHSDLKVNIFQAALGDRIDVEVLRGKFRVQIPRGTNQGDVLSLENLGIQNPYKLGPMKGNHYLKIFLEVPEIEDESIKSLLEQYQE</sequence>
<keyword evidence="11" id="KW-1185">Reference proteome</keyword>
<dbReference type="InterPro" id="IPR008971">
    <property type="entry name" value="HSP40/DnaJ_pept-bd"/>
</dbReference>
<protein>
    <submittedName>
        <fullName evidence="10">Uncharacterized protein</fullName>
    </submittedName>
</protein>
<keyword evidence="1 6" id="KW-0479">Metal-binding</keyword>
<dbReference type="InterPro" id="IPR002939">
    <property type="entry name" value="DnaJ_C"/>
</dbReference>
<evidence type="ECO:0000256" key="6">
    <source>
        <dbReference type="PROSITE-ProRule" id="PRU00546"/>
    </source>
</evidence>
<feature type="coiled-coil region" evidence="7">
    <location>
        <begin position="93"/>
        <end position="144"/>
    </location>
</feature>
<gene>
    <name evidence="10" type="ORF">ECRASSUSDP1_LOCUS11774</name>
</gene>
<feature type="domain" description="J" evidence="8">
    <location>
        <begin position="44"/>
        <end position="122"/>
    </location>
</feature>
<keyword evidence="4 6" id="KW-0862">Zinc</keyword>
<evidence type="ECO:0000256" key="3">
    <source>
        <dbReference type="ARBA" id="ARBA00022771"/>
    </source>
</evidence>
<dbReference type="GO" id="GO:0006457">
    <property type="term" value="P:protein folding"/>
    <property type="evidence" value="ECO:0007669"/>
    <property type="project" value="InterPro"/>
</dbReference>
<dbReference type="CDD" id="cd10747">
    <property type="entry name" value="DnaJ_C"/>
    <property type="match status" value="1"/>
</dbReference>
<evidence type="ECO:0000256" key="7">
    <source>
        <dbReference type="SAM" id="Coils"/>
    </source>
</evidence>
<dbReference type="EMBL" id="CAMPGE010011642">
    <property type="protein sequence ID" value="CAI2370461.1"/>
    <property type="molecule type" value="Genomic_DNA"/>
</dbReference>
<dbReference type="InterPro" id="IPR036869">
    <property type="entry name" value="J_dom_sf"/>
</dbReference>
<feature type="zinc finger region" description="CR-type" evidence="6">
    <location>
        <begin position="160"/>
        <end position="245"/>
    </location>
</feature>
<dbReference type="Gene3D" id="2.10.230.10">
    <property type="entry name" value="Heat shock protein DnaJ, cysteine-rich domain"/>
    <property type="match status" value="1"/>
</dbReference>
<keyword evidence="5" id="KW-0143">Chaperone</keyword>
<dbReference type="SUPFAM" id="SSF49493">
    <property type="entry name" value="HSP40/DnaJ peptide-binding domain"/>
    <property type="match status" value="2"/>
</dbReference>
<evidence type="ECO:0000256" key="2">
    <source>
        <dbReference type="ARBA" id="ARBA00022737"/>
    </source>
</evidence>
<evidence type="ECO:0000313" key="10">
    <source>
        <dbReference type="EMBL" id="CAI2370461.1"/>
    </source>
</evidence>
<dbReference type="InterPro" id="IPR001623">
    <property type="entry name" value="DnaJ_domain"/>
</dbReference>
<accession>A0AAD1UJC3</accession>
<evidence type="ECO:0000259" key="8">
    <source>
        <dbReference type="PROSITE" id="PS50076"/>
    </source>
</evidence>
<name>A0AAD1UJC3_EUPCR</name>
<dbReference type="PROSITE" id="PS50076">
    <property type="entry name" value="DNAJ_2"/>
    <property type="match status" value="1"/>
</dbReference>
<reference evidence="10" key="1">
    <citation type="submission" date="2023-07" db="EMBL/GenBank/DDBJ databases">
        <authorList>
            <consortium name="AG Swart"/>
            <person name="Singh M."/>
            <person name="Singh A."/>
            <person name="Seah K."/>
            <person name="Emmerich C."/>
        </authorList>
    </citation>
    <scope>NUCLEOTIDE SEQUENCE</scope>
    <source>
        <strain evidence="10">DP1</strain>
    </source>
</reference>
<evidence type="ECO:0000259" key="9">
    <source>
        <dbReference type="PROSITE" id="PS51188"/>
    </source>
</evidence>
<proteinExistence type="predicted"/>
<dbReference type="Pfam" id="PF00226">
    <property type="entry name" value="DnaJ"/>
    <property type="match status" value="1"/>
</dbReference>
<evidence type="ECO:0000313" key="11">
    <source>
        <dbReference type="Proteomes" id="UP001295684"/>
    </source>
</evidence>
<feature type="domain" description="CR-type" evidence="9">
    <location>
        <begin position="160"/>
        <end position="245"/>
    </location>
</feature>
<dbReference type="Pfam" id="PF00684">
    <property type="entry name" value="DnaJ_CXXCXGXG"/>
    <property type="match status" value="1"/>
</dbReference>
<dbReference type="PROSITE" id="PS51188">
    <property type="entry name" value="ZF_CR"/>
    <property type="match status" value="1"/>
</dbReference>
<dbReference type="CDD" id="cd06257">
    <property type="entry name" value="DnaJ"/>
    <property type="match status" value="1"/>
</dbReference>
<dbReference type="CDD" id="cd10719">
    <property type="entry name" value="DnaJ_zf"/>
    <property type="match status" value="1"/>
</dbReference>
<dbReference type="SUPFAM" id="SSF57938">
    <property type="entry name" value="DnaJ/Hsp40 cysteine-rich domain"/>
    <property type="match status" value="1"/>
</dbReference>
<keyword evidence="3 6" id="KW-0863">Zinc-finger</keyword>
<evidence type="ECO:0000256" key="1">
    <source>
        <dbReference type="ARBA" id="ARBA00022723"/>
    </source>
</evidence>
<keyword evidence="2" id="KW-0677">Repeat</keyword>
<dbReference type="Proteomes" id="UP001295684">
    <property type="component" value="Unassembled WGS sequence"/>
</dbReference>
<dbReference type="Gene3D" id="1.10.287.110">
    <property type="entry name" value="DnaJ domain"/>
    <property type="match status" value="1"/>
</dbReference>
<dbReference type="Pfam" id="PF01556">
    <property type="entry name" value="DnaJ_C"/>
    <property type="match status" value="1"/>
</dbReference>
<organism evidence="10 11">
    <name type="scientific">Euplotes crassus</name>
    <dbReference type="NCBI Taxonomy" id="5936"/>
    <lineage>
        <taxon>Eukaryota</taxon>
        <taxon>Sar</taxon>
        <taxon>Alveolata</taxon>
        <taxon>Ciliophora</taxon>
        <taxon>Intramacronucleata</taxon>
        <taxon>Spirotrichea</taxon>
        <taxon>Hypotrichia</taxon>
        <taxon>Euplotida</taxon>
        <taxon>Euplotidae</taxon>
        <taxon>Moneuplotes</taxon>
    </lineage>
</organism>
<dbReference type="SUPFAM" id="SSF46565">
    <property type="entry name" value="Chaperone J-domain"/>
    <property type="match status" value="1"/>
</dbReference>
<keyword evidence="7" id="KW-0175">Coiled coil</keyword>